<sequence>MSHQSVKETFATRAIKVVLTILGILLLCLVLLIAGIWIARSINTNRYAIPENPEGGDERILSENGVEKINGDYMKGFHLSPLGDAHPGTVVVFGGSDGGANVEQARLLRDNGYDVLDLYFFGQPDQKEFIDEVPLEFFDEVIAYANEKGNGVQPLTVIGTSKGAELTANLAARYPEISNIVLYTPADHTYGNLNYQRDTGTRSSFTWKGEPVPFAAEQGAEFGKFAAEQGAEFGKLMTRLALGLPVSYRASYEAIAAAADPETVIDLSQFDGHGLLFAGTEDAMWQADVAAKALNEQNDNLEPHIYEGAGHLFHENIDELVGPSWETMMGGTVEANREAKLESDKTLLERLEEWHES</sequence>
<gene>
    <name evidence="3" type="ORF">CSING_02170</name>
</gene>
<dbReference type="STRING" id="161899.CSING_02170"/>
<keyword evidence="3" id="KW-0012">Acyltransferase</keyword>
<proteinExistence type="predicted"/>
<reference evidence="3 4" key="1">
    <citation type="journal article" date="2015" name="Genome Announc.">
        <title>Complete Genome Sequence and Annotation of Corynebacterium singulare DSM 44357, Isolated from a Human Semen Specimen.</title>
        <authorList>
            <person name="Merten M."/>
            <person name="Brinkrolf K."/>
            <person name="Albersmeier A."/>
            <person name="Kutter Y."/>
            <person name="Ruckert C."/>
            <person name="Tauch A."/>
        </authorList>
    </citation>
    <scope>NUCLEOTIDE SEQUENCE [LARGE SCALE GENOMIC DNA]</scope>
    <source>
        <strain evidence="3">IBS B52218</strain>
    </source>
</reference>
<dbReference type="PANTHER" id="PTHR10824:SF4">
    <property type="entry name" value="ACYL-COENZYME A THIOESTERASE 1-LIKE"/>
    <property type="match status" value="1"/>
</dbReference>
<name>A0A0B6ET56_9CORY</name>
<dbReference type="SUPFAM" id="SSF53474">
    <property type="entry name" value="alpha/beta-Hydrolases"/>
    <property type="match status" value="1"/>
</dbReference>
<dbReference type="InterPro" id="IPR029058">
    <property type="entry name" value="AB_hydrolase_fold"/>
</dbReference>
<keyword evidence="3" id="KW-0808">Transferase</keyword>
<dbReference type="InterPro" id="IPR014940">
    <property type="entry name" value="BAAT_C"/>
</dbReference>
<evidence type="ECO:0000256" key="1">
    <source>
        <dbReference type="SAM" id="Phobius"/>
    </source>
</evidence>
<dbReference type="AlphaFoldDB" id="A0A0B6ET56"/>
<dbReference type="Gene3D" id="3.40.50.1820">
    <property type="entry name" value="alpha/beta hydrolase"/>
    <property type="match status" value="1"/>
</dbReference>
<feature type="transmembrane region" description="Helical" evidence="1">
    <location>
        <begin position="17"/>
        <end position="39"/>
    </location>
</feature>
<organism evidence="3 4">
    <name type="scientific">Corynebacterium singulare</name>
    <dbReference type="NCBI Taxonomy" id="161899"/>
    <lineage>
        <taxon>Bacteria</taxon>
        <taxon>Bacillati</taxon>
        <taxon>Actinomycetota</taxon>
        <taxon>Actinomycetes</taxon>
        <taxon>Mycobacteriales</taxon>
        <taxon>Corynebacteriaceae</taxon>
        <taxon>Corynebacterium</taxon>
    </lineage>
</organism>
<keyword evidence="1" id="KW-0812">Transmembrane</keyword>
<dbReference type="GO" id="GO:0016746">
    <property type="term" value="F:acyltransferase activity"/>
    <property type="evidence" value="ECO:0007669"/>
    <property type="project" value="UniProtKB-KW"/>
</dbReference>
<dbReference type="HOGENOM" id="CLU_029849_0_1_11"/>
<dbReference type="GO" id="GO:0047617">
    <property type="term" value="F:fatty acyl-CoA hydrolase activity"/>
    <property type="evidence" value="ECO:0007669"/>
    <property type="project" value="TreeGrafter"/>
</dbReference>
<dbReference type="Pfam" id="PF08840">
    <property type="entry name" value="BAAT_C"/>
    <property type="match status" value="1"/>
</dbReference>
<evidence type="ECO:0000313" key="3">
    <source>
        <dbReference type="EMBL" id="AJI77988.1"/>
    </source>
</evidence>
<accession>A0A0B6ET56</accession>
<keyword evidence="1" id="KW-1133">Transmembrane helix</keyword>
<keyword evidence="1" id="KW-0472">Membrane</keyword>
<dbReference type="OrthoDB" id="8922993at2"/>
<dbReference type="GO" id="GO:0006631">
    <property type="term" value="P:fatty acid metabolic process"/>
    <property type="evidence" value="ECO:0007669"/>
    <property type="project" value="TreeGrafter"/>
</dbReference>
<evidence type="ECO:0000259" key="2">
    <source>
        <dbReference type="Pfam" id="PF08840"/>
    </source>
</evidence>
<dbReference type="GO" id="GO:0006637">
    <property type="term" value="P:acyl-CoA metabolic process"/>
    <property type="evidence" value="ECO:0007669"/>
    <property type="project" value="TreeGrafter"/>
</dbReference>
<protein>
    <submittedName>
        <fullName evidence="3">Putative hydrolase or acyltransferase of alpha/beta superfamily</fullName>
    </submittedName>
</protein>
<keyword evidence="3" id="KW-0378">Hydrolase</keyword>
<feature type="domain" description="BAAT/Acyl-CoA thioester hydrolase C-terminal" evidence="2">
    <location>
        <begin position="133"/>
        <end position="313"/>
    </location>
</feature>
<evidence type="ECO:0000313" key="4">
    <source>
        <dbReference type="Proteomes" id="UP000031890"/>
    </source>
</evidence>
<dbReference type="PANTHER" id="PTHR10824">
    <property type="entry name" value="ACYL-COENZYME A THIOESTERASE-RELATED"/>
    <property type="match status" value="1"/>
</dbReference>
<dbReference type="EMBL" id="CP010827">
    <property type="protein sequence ID" value="AJI77988.1"/>
    <property type="molecule type" value="Genomic_DNA"/>
</dbReference>
<dbReference type="Proteomes" id="UP000031890">
    <property type="component" value="Chromosome"/>
</dbReference>
<dbReference type="KEGG" id="csx:CSING_02170"/>